<dbReference type="Gene3D" id="1.10.260.130">
    <property type="match status" value="1"/>
</dbReference>
<protein>
    <submittedName>
        <fullName evidence="1">Secretory lipase</fullName>
    </submittedName>
</protein>
<dbReference type="GO" id="GO:0004806">
    <property type="term" value="F:triacylglycerol lipase activity"/>
    <property type="evidence" value="ECO:0007669"/>
    <property type="project" value="InterPro"/>
</dbReference>
<organism evidence="1 2">
    <name type="scientific">Williamsia limnetica</name>
    <dbReference type="NCBI Taxonomy" id="882452"/>
    <lineage>
        <taxon>Bacteria</taxon>
        <taxon>Bacillati</taxon>
        <taxon>Actinomycetota</taxon>
        <taxon>Actinomycetes</taxon>
        <taxon>Mycobacteriales</taxon>
        <taxon>Nocardiaceae</taxon>
        <taxon>Williamsia</taxon>
    </lineage>
</organism>
<name>A0A318RWG5_WILLI</name>
<proteinExistence type="predicted"/>
<reference evidence="1 2" key="1">
    <citation type="submission" date="2018-06" db="EMBL/GenBank/DDBJ databases">
        <title>Genomic Encyclopedia of Type Strains, Phase IV (KMG-IV): sequencing the most valuable type-strain genomes for metagenomic binning, comparative biology and taxonomic classification.</title>
        <authorList>
            <person name="Goeker M."/>
        </authorList>
    </citation>
    <scope>NUCLEOTIDE SEQUENCE [LARGE SCALE GENOMIC DNA]</scope>
    <source>
        <strain evidence="1 2">DSM 45521</strain>
    </source>
</reference>
<evidence type="ECO:0000313" key="2">
    <source>
        <dbReference type="Proteomes" id="UP000247591"/>
    </source>
</evidence>
<dbReference type="InterPro" id="IPR029058">
    <property type="entry name" value="AB_hydrolase_fold"/>
</dbReference>
<dbReference type="SUPFAM" id="SSF53474">
    <property type="entry name" value="alpha/beta-Hydrolases"/>
    <property type="match status" value="1"/>
</dbReference>
<dbReference type="RefSeq" id="WP_110469877.1">
    <property type="nucleotide sequence ID" value="NZ_QJSP01000006.1"/>
</dbReference>
<dbReference type="Gene3D" id="3.40.50.1820">
    <property type="entry name" value="alpha/beta hydrolase"/>
    <property type="match status" value="1"/>
</dbReference>
<gene>
    <name evidence="1" type="ORF">DFR67_106227</name>
</gene>
<keyword evidence="2" id="KW-1185">Reference proteome</keyword>
<accession>A0A318RWG5</accession>
<dbReference type="GO" id="GO:0016042">
    <property type="term" value="P:lipid catabolic process"/>
    <property type="evidence" value="ECO:0007669"/>
    <property type="project" value="InterPro"/>
</dbReference>
<comment type="caution">
    <text evidence="1">The sequence shown here is derived from an EMBL/GenBank/DDBJ whole genome shotgun (WGS) entry which is preliminary data.</text>
</comment>
<dbReference type="PANTHER" id="PTHR34853:SF1">
    <property type="entry name" value="LIPASE 5"/>
    <property type="match status" value="1"/>
</dbReference>
<dbReference type="AlphaFoldDB" id="A0A318RWG5"/>
<dbReference type="PANTHER" id="PTHR34853">
    <property type="match status" value="1"/>
</dbReference>
<dbReference type="InterPro" id="IPR005152">
    <property type="entry name" value="Lipase_secreted"/>
</dbReference>
<dbReference type="PROSITE" id="PS51318">
    <property type="entry name" value="TAT"/>
    <property type="match status" value="1"/>
</dbReference>
<sequence>MRQNTSRHNHRRKAGGVAAAVLLAVAFAGSIVAVPQAVAAPIADFYQPPTDIPATPGAVIRTEPMPLLVSVPGINGPWPGTATRVMYSSQTENGDPTVVTGTFVDATVPWQGKGPRPTIVIAPGTMGQGDQCAPSKAFSAGLALQLDPLSQNPLSLSANQEAPATLRWNAVGARVFVTDYIGLGTPGTHTYVNRIEEAHAVIDAARAANALSGSGPATPIAFWGYSQGGGATAAAAELQPTYGPDLNLKGTWSGAPPADLLDVLAKIDGNLIGGAIGFAINGFVARNPALEKPLRERTTPAGQALLDQLAGECIGDVIFKHPFTKTSSLTRDGKSLLNNLGTIPEAAPIFERQRIGTLTPATPVLITVGINDDTVPYGQVRDLATTWCGGGADVTFRTNELPPVGPGLVLPNHFGPEVMDGLATNEVIGYLMDRFAGTPVTGCTFD</sequence>
<dbReference type="OrthoDB" id="9798122at2"/>
<evidence type="ECO:0000313" key="1">
    <source>
        <dbReference type="EMBL" id="PYE17524.1"/>
    </source>
</evidence>
<dbReference type="EMBL" id="QJSP01000006">
    <property type="protein sequence ID" value="PYE17524.1"/>
    <property type="molecule type" value="Genomic_DNA"/>
</dbReference>
<dbReference type="InterPro" id="IPR006311">
    <property type="entry name" value="TAT_signal"/>
</dbReference>
<dbReference type="PIRSF" id="PIRSF029171">
    <property type="entry name" value="Esterase_LipA"/>
    <property type="match status" value="1"/>
</dbReference>
<dbReference type="Proteomes" id="UP000247591">
    <property type="component" value="Unassembled WGS sequence"/>
</dbReference>
<dbReference type="Pfam" id="PF03583">
    <property type="entry name" value="LIP"/>
    <property type="match status" value="1"/>
</dbReference>